<dbReference type="Proteomes" id="UP000580250">
    <property type="component" value="Unassembled WGS sequence"/>
</dbReference>
<evidence type="ECO:0000256" key="1">
    <source>
        <dbReference type="SAM" id="Phobius"/>
    </source>
</evidence>
<dbReference type="OrthoDB" id="5816107at2759"/>
<feature type="transmembrane region" description="Helical" evidence="1">
    <location>
        <begin position="9"/>
        <end position="29"/>
    </location>
</feature>
<accession>A0A6V7TIG4</accession>
<comment type="caution">
    <text evidence="2">The sequence shown here is derived from an EMBL/GenBank/DDBJ whole genome shotgun (WGS) entry which is preliminary data.</text>
</comment>
<proteinExistence type="predicted"/>
<reference evidence="2 3" key="1">
    <citation type="submission" date="2020-08" db="EMBL/GenBank/DDBJ databases">
        <authorList>
            <person name="Koutsovoulos G."/>
            <person name="Danchin GJ E."/>
        </authorList>
    </citation>
    <scope>NUCLEOTIDE SEQUENCE [LARGE SCALE GENOMIC DNA]</scope>
</reference>
<organism evidence="2 3">
    <name type="scientific">Meloidogyne enterolobii</name>
    <name type="common">Root-knot nematode worm</name>
    <name type="synonym">Meloidogyne mayaguensis</name>
    <dbReference type="NCBI Taxonomy" id="390850"/>
    <lineage>
        <taxon>Eukaryota</taxon>
        <taxon>Metazoa</taxon>
        <taxon>Ecdysozoa</taxon>
        <taxon>Nematoda</taxon>
        <taxon>Chromadorea</taxon>
        <taxon>Rhabditida</taxon>
        <taxon>Tylenchina</taxon>
        <taxon>Tylenchomorpha</taxon>
        <taxon>Tylenchoidea</taxon>
        <taxon>Meloidogynidae</taxon>
        <taxon>Meloidogyninae</taxon>
        <taxon>Meloidogyne</taxon>
    </lineage>
</organism>
<keyword evidence="1" id="KW-0812">Transmembrane</keyword>
<sequence length="94" mass="11444">MRTIFPLDFSYSFVFALFNILSTVIRFNRDEYNMLVYIRNFQGIILLLFIHAIITLIVYDYFLKKQNEIRKNFVKINMNISSEIYFKNLNLAWK</sequence>
<feature type="transmembrane region" description="Helical" evidence="1">
    <location>
        <begin position="41"/>
        <end position="62"/>
    </location>
</feature>
<protein>
    <submittedName>
        <fullName evidence="2">Uncharacterized protein</fullName>
    </submittedName>
</protein>
<evidence type="ECO:0000313" key="2">
    <source>
        <dbReference type="EMBL" id="CAD2123670.1"/>
    </source>
</evidence>
<name>A0A6V7TIG4_MELEN</name>
<keyword evidence="1" id="KW-0472">Membrane</keyword>
<keyword evidence="1" id="KW-1133">Transmembrane helix</keyword>
<dbReference type="EMBL" id="CAJEWN010000002">
    <property type="protein sequence ID" value="CAD2123670.1"/>
    <property type="molecule type" value="Genomic_DNA"/>
</dbReference>
<gene>
    <name evidence="2" type="ORF">MENT_LOCUS562</name>
</gene>
<dbReference type="AlphaFoldDB" id="A0A6V7TIG4"/>
<evidence type="ECO:0000313" key="3">
    <source>
        <dbReference type="Proteomes" id="UP000580250"/>
    </source>
</evidence>